<proteinExistence type="predicted"/>
<keyword evidence="1" id="KW-0539">Nucleus</keyword>
<feature type="compositionally biased region" description="Basic and acidic residues" evidence="2">
    <location>
        <begin position="782"/>
        <end position="791"/>
    </location>
</feature>
<evidence type="ECO:0000313" key="3">
    <source>
        <dbReference type="EMBL" id="ROW02115.1"/>
    </source>
</evidence>
<evidence type="ECO:0000313" key="4">
    <source>
        <dbReference type="Proteomes" id="UP000284375"/>
    </source>
</evidence>
<dbReference type="PANTHER" id="PTHR35392">
    <property type="entry name" value="ZN(II)2CYS6 TRANSCRIPTION FACTOR (EUROFUNG)-RELATED-RELATED"/>
    <property type="match status" value="1"/>
</dbReference>
<dbReference type="GO" id="GO:0008270">
    <property type="term" value="F:zinc ion binding"/>
    <property type="evidence" value="ECO:0007669"/>
    <property type="project" value="InterPro"/>
</dbReference>
<feature type="region of interest" description="Disordered" evidence="2">
    <location>
        <begin position="771"/>
        <end position="797"/>
    </location>
</feature>
<accession>A0A423WFD4</accession>
<dbReference type="GO" id="GO:0000981">
    <property type="term" value="F:DNA-binding transcription factor activity, RNA polymerase II-specific"/>
    <property type="evidence" value="ECO:0007669"/>
    <property type="project" value="InterPro"/>
</dbReference>
<reference evidence="3 4" key="1">
    <citation type="submission" date="2015-09" db="EMBL/GenBank/DDBJ databases">
        <title>Host preference determinants of Valsa canker pathogens revealed by comparative genomics.</title>
        <authorList>
            <person name="Yin Z."/>
            <person name="Huang L."/>
        </authorList>
    </citation>
    <scope>NUCLEOTIDE SEQUENCE [LARGE SCALE GENOMIC DNA]</scope>
    <source>
        <strain evidence="3 4">YSFL</strain>
    </source>
</reference>
<feature type="region of interest" description="Disordered" evidence="2">
    <location>
        <begin position="165"/>
        <end position="216"/>
    </location>
</feature>
<dbReference type="PANTHER" id="PTHR35392:SF2">
    <property type="entry name" value="ZN(II)2CYS6 TRANSCRIPTION FACTOR (EUROFUNG)"/>
    <property type="match status" value="1"/>
</dbReference>
<feature type="region of interest" description="Disordered" evidence="2">
    <location>
        <begin position="293"/>
        <end position="376"/>
    </location>
</feature>
<sequence length="824" mass="92070">MGRRPNQVIQQYFQRGPKLADNSNRYPQTCKLCGENFPKGRIDSLTTHLTKRCPAISEQDRINACLMLNGISAARTPRTLQARQQQQMQQPQASHVDLPLMQPHQNWTPLETLAEVSRRQIDHLNEHGGERLHAHHNQVEPFPGALALAASPGLDRIEAQEQFTVEDPSSAYSHQPEGTPGQPAHVKPQNLFWERNSDIPTVKNEPDAEPSTEERMRVSLEAATSSTDAPNLTVAAAAAARLNNAMLDPTLFLDHHNLGEDLARAIETVQDTEPEPAPAQTSAPVPTPVSVALEVPAPPATPEHNQPPPLPHSAPPQPVSQQPWGEITYMTDSPMPPPSAPMQQIHGTPLSSRSVFRLDQNGSRSRHSRARFDEQRRKEVQQVRKIGACIRCRILRKTCSQGDPCDTCRKVLSPRIWRSGCVRTKFTDELNLYNAGVQIVHSQKHINGFKSILNLDHPRVVLEASHFPGEGPSIAVEALRATKPKEPGVELLEGEERWATPQVVMIDDQEEISGKLEAYVRDLLPEFARKEKANFSRTTVETALQIAHDTDDRNLKLALELWGFVEVIDRELKWHLDVRPSPITRVAGRTITQETEPELYKTICLQLTAAAERKASTTSKNLLTHMQRDLQDARVKIGHGMFFTVLVLLISVEKSTWAFKAWEEMSKTISCWPLGRPPSYYTQQGYRISELLGMLLGIRRALPKTAVRESDGILVSEDQDPILRSYFERINLKDIVAQQQNPQFSPLDSRTLELHFCSNLLLPFQDAGMHQEHGSVTPDIHGLSEHNHEPSHGSNQELMHESIHMAPEATAISANPESPGLTGS</sequence>
<name>A0A423WFD4_CYTCH</name>
<keyword evidence="4" id="KW-1185">Reference proteome</keyword>
<dbReference type="OrthoDB" id="5417895at2759"/>
<evidence type="ECO:0000256" key="2">
    <source>
        <dbReference type="SAM" id="MobiDB-lite"/>
    </source>
</evidence>
<feature type="compositionally biased region" description="Pro residues" evidence="2">
    <location>
        <begin position="296"/>
        <end position="318"/>
    </location>
</feature>
<dbReference type="AlphaFoldDB" id="A0A423WFD4"/>
<dbReference type="InterPro" id="IPR052973">
    <property type="entry name" value="Fungal_sec-metab_reg_TF"/>
</dbReference>
<protein>
    <recommendedName>
        <fullName evidence="5">Zn(2)-C6 fungal-type domain-containing protein</fullName>
    </recommendedName>
</protein>
<dbReference type="InterPro" id="IPR001138">
    <property type="entry name" value="Zn2Cys6_DnaBD"/>
</dbReference>
<evidence type="ECO:0008006" key="5">
    <source>
        <dbReference type="Google" id="ProtNLM"/>
    </source>
</evidence>
<feature type="compositionally biased region" description="Polar residues" evidence="2">
    <location>
        <begin position="345"/>
        <end position="354"/>
    </location>
</feature>
<dbReference type="CDD" id="cd00067">
    <property type="entry name" value="GAL4"/>
    <property type="match status" value="1"/>
</dbReference>
<evidence type="ECO:0000256" key="1">
    <source>
        <dbReference type="ARBA" id="ARBA00023242"/>
    </source>
</evidence>
<organism evidence="3 4">
    <name type="scientific">Cytospora chrysosperma</name>
    <name type="common">Cytospora canker fungus</name>
    <name type="synonym">Sphaeria chrysosperma</name>
    <dbReference type="NCBI Taxonomy" id="252740"/>
    <lineage>
        <taxon>Eukaryota</taxon>
        <taxon>Fungi</taxon>
        <taxon>Dikarya</taxon>
        <taxon>Ascomycota</taxon>
        <taxon>Pezizomycotina</taxon>
        <taxon>Sordariomycetes</taxon>
        <taxon>Sordariomycetidae</taxon>
        <taxon>Diaporthales</taxon>
        <taxon>Cytosporaceae</taxon>
        <taxon>Cytospora</taxon>
    </lineage>
</organism>
<gene>
    <name evidence="3" type="ORF">VSDG_02437</name>
</gene>
<dbReference type="STRING" id="252740.A0A423WFD4"/>
<dbReference type="Proteomes" id="UP000284375">
    <property type="component" value="Unassembled WGS sequence"/>
</dbReference>
<comment type="caution">
    <text evidence="3">The sequence shown here is derived from an EMBL/GenBank/DDBJ whole genome shotgun (WGS) entry which is preliminary data.</text>
</comment>
<dbReference type="EMBL" id="LJZO01000005">
    <property type="protein sequence ID" value="ROW02115.1"/>
    <property type="molecule type" value="Genomic_DNA"/>
</dbReference>